<dbReference type="InterPro" id="IPR011993">
    <property type="entry name" value="PH-like_dom_sf"/>
</dbReference>
<dbReference type="Proteomes" id="UP000007110">
    <property type="component" value="Unassembled WGS sequence"/>
</dbReference>
<dbReference type="SMART" id="SM00462">
    <property type="entry name" value="PTB"/>
    <property type="match status" value="1"/>
</dbReference>
<feature type="compositionally biased region" description="Low complexity" evidence="1">
    <location>
        <begin position="259"/>
        <end position="269"/>
    </location>
</feature>
<reference evidence="4" key="1">
    <citation type="submission" date="2015-02" db="EMBL/GenBank/DDBJ databases">
        <title>Genome sequencing for Strongylocentrotus purpuratus.</title>
        <authorList>
            <person name="Murali S."/>
            <person name="Liu Y."/>
            <person name="Vee V."/>
            <person name="English A."/>
            <person name="Wang M."/>
            <person name="Skinner E."/>
            <person name="Han Y."/>
            <person name="Muzny D.M."/>
            <person name="Worley K.C."/>
            <person name="Gibbs R.A."/>
        </authorList>
    </citation>
    <scope>NUCLEOTIDE SEQUENCE</scope>
</reference>
<dbReference type="PANTHER" id="PTHR11232">
    <property type="entry name" value="PHOSPHOTYROSINE INTERACTION DOMAIN-CONTAINING FAMILY MEMBER"/>
    <property type="match status" value="1"/>
</dbReference>
<protein>
    <recommendedName>
        <fullName evidence="2">PID domain-containing protein</fullName>
    </recommendedName>
</protein>
<dbReference type="EnsemblMetazoa" id="XM_030991448">
    <property type="protein sequence ID" value="XP_030847308"/>
    <property type="gene ID" value="LOC100893087"/>
</dbReference>
<dbReference type="InterPro" id="IPR006020">
    <property type="entry name" value="PTB/PI_dom"/>
</dbReference>
<accession>A0A7M7P724</accession>
<evidence type="ECO:0000313" key="3">
    <source>
        <dbReference type="EnsemblMetazoa" id="XP_030847308"/>
    </source>
</evidence>
<evidence type="ECO:0000313" key="4">
    <source>
        <dbReference type="Proteomes" id="UP000007110"/>
    </source>
</evidence>
<dbReference type="PANTHER" id="PTHR11232:SF74">
    <property type="entry name" value="PTB DOMAIN-CONTAINING ADAPTER PROTEIN CED-6-LIKE PROTEIN"/>
    <property type="match status" value="1"/>
</dbReference>
<dbReference type="RefSeq" id="XP_030847308.1">
    <property type="nucleotide sequence ID" value="XM_030991448.1"/>
</dbReference>
<dbReference type="KEGG" id="spu:100893087"/>
<feature type="domain" description="PID" evidence="2">
    <location>
        <begin position="19"/>
        <end position="165"/>
    </location>
</feature>
<dbReference type="Gene3D" id="2.30.29.30">
    <property type="entry name" value="Pleckstrin-homology domain (PH domain)/Phosphotyrosine-binding domain (PTB)"/>
    <property type="match status" value="1"/>
</dbReference>
<dbReference type="InParanoid" id="A0A7M7P724"/>
<proteinExistence type="predicted"/>
<reference evidence="3" key="2">
    <citation type="submission" date="2021-01" db="UniProtKB">
        <authorList>
            <consortium name="EnsemblMetazoa"/>
        </authorList>
    </citation>
    <scope>IDENTIFICATION</scope>
</reference>
<keyword evidence="4" id="KW-1185">Reference proteome</keyword>
<feature type="compositionally biased region" description="Polar residues" evidence="1">
    <location>
        <begin position="203"/>
        <end position="219"/>
    </location>
</feature>
<dbReference type="GeneID" id="100893087"/>
<dbReference type="AlphaFoldDB" id="A0A7M7P724"/>
<feature type="region of interest" description="Disordered" evidence="1">
    <location>
        <begin position="200"/>
        <end position="236"/>
    </location>
</feature>
<dbReference type="SUPFAM" id="SSF50729">
    <property type="entry name" value="PH domain-like"/>
    <property type="match status" value="1"/>
</dbReference>
<organism evidence="3 4">
    <name type="scientific">Strongylocentrotus purpuratus</name>
    <name type="common">Purple sea urchin</name>
    <dbReference type="NCBI Taxonomy" id="7668"/>
    <lineage>
        <taxon>Eukaryota</taxon>
        <taxon>Metazoa</taxon>
        <taxon>Echinodermata</taxon>
        <taxon>Eleutherozoa</taxon>
        <taxon>Echinozoa</taxon>
        <taxon>Echinoidea</taxon>
        <taxon>Euechinoidea</taxon>
        <taxon>Echinacea</taxon>
        <taxon>Camarodonta</taxon>
        <taxon>Echinidea</taxon>
        <taxon>Strongylocentrotidae</taxon>
        <taxon>Strongylocentrotus</taxon>
    </lineage>
</organism>
<dbReference type="InterPro" id="IPR051133">
    <property type="entry name" value="Adapter_Engulfment-Domain"/>
</dbReference>
<name>A0A7M7P724_STRPU</name>
<dbReference type="OMA" id="LPFFDVH"/>
<dbReference type="OrthoDB" id="10038482at2759"/>
<evidence type="ECO:0000256" key="1">
    <source>
        <dbReference type="SAM" id="MobiDB-lite"/>
    </source>
</evidence>
<feature type="region of interest" description="Disordered" evidence="1">
    <location>
        <begin position="252"/>
        <end position="284"/>
    </location>
</feature>
<dbReference type="Pfam" id="PF14719">
    <property type="entry name" value="PID_2"/>
    <property type="match status" value="1"/>
</dbReference>
<evidence type="ECO:0000259" key="2">
    <source>
        <dbReference type="SMART" id="SM00462"/>
    </source>
</evidence>
<sequence>MASLFSKNRKKSITVELNEEPPEFELMFLGKTATQRKMGRECTSEIIGDLVAQSRGKELKVVRMTITSKGVRVTEGSDPKKQRDTFIPIYSISYGSADKHYPRVFSLVTNFSKNDPNITQGRKSTMPFYCFAFVCQTPAIARAMVVYLLRSFKTAYEGWRRGVKSQRLRDKIKAGPGHNIFNRSRSGDEKSIAETIAKLEELTATNQNSSDKTSDSNSQTEEKPVTPPGETATRSDKVVSWMDKWLGLGSNKEFKRLPSNDSSTSPSGSEITAQENEAFTDREEEYQEFVDPTAMLNDEVDIVSELMDPEVQSVFEEIAESRAAQKAKLLDSL</sequence>